<dbReference type="InterPro" id="IPR009072">
    <property type="entry name" value="Histone-fold"/>
</dbReference>
<dbReference type="SUPFAM" id="SSF48403">
    <property type="entry name" value="Ankyrin repeat"/>
    <property type="match status" value="1"/>
</dbReference>
<protein>
    <submittedName>
        <fullName evidence="5">Ankyrin repeat and BTB/POZ domain-containing protein 2</fullName>
    </submittedName>
</protein>
<feature type="domain" description="BTB" evidence="4">
    <location>
        <begin position="673"/>
        <end position="730"/>
    </location>
</feature>
<dbReference type="Pfam" id="PF00023">
    <property type="entry name" value="Ank"/>
    <property type="match status" value="1"/>
</dbReference>
<dbReference type="SUPFAM" id="SSF54695">
    <property type="entry name" value="POZ domain"/>
    <property type="match status" value="1"/>
</dbReference>
<comment type="caution">
    <text evidence="5">The sequence shown here is derived from an EMBL/GenBank/DDBJ whole genome shotgun (WGS) entry which is preliminary data.</text>
</comment>
<dbReference type="InterPro" id="IPR036770">
    <property type="entry name" value="Ankyrin_rpt-contain_sf"/>
</dbReference>
<sequence>MAQADFPANSHFLSLAASTENHVSPRNEGQLMVIDTDWDEWLPMLPSIDDLPWSLKDIAKVLRLGRTREKFRAITPQAVERVSFLLQRPFLRIVREAKRLSFLYSKCSKQEMQTSIRLVLSLSLAKSCLSLASKALSLYQTSNDRFHRSKRARCGLILPVGKMFRWLVNLKVATRIHDAGVIYLSACLEFIAEELVYRAVTKQGEILKVTPEVLEEWINTDADFWGIFQPYYHLLSGRTAFGSPRQRGLDKSLAITCVSSLNELTDLISQAQRQFIDVYQSKDNKFISQVDWSPSALNSLFYFIKYAHQADENGPNILAGTRSSHSDLPPLVEWLKASSLHTEHRANGMVDDDDVRQAARLMLPFHDCGPRSLCSSVSVCLSKALSSAVTISSFQQDLCLRMLSCGRADIIPRALEVLGPEKINAINVQGMTMLMYACADGNEDLVRTLLEYHVLVDTQVPNNQQIYPLLNLEFKSWTALCFAATKEHVNICQLLLDNGASPNGAIGYGPENQVDTPLQLASATGNLELVSLLLRNGADPDQSVNVTSFSPVSRGFGNALAAATAHGHKDVLRMLFSEPDVRRDAEMLSLAEILSEGQKSSLRSVLNDFQTMSADEYTKDFCEDGLDLALSKELAFVLSSCFGNEPLQEIVDLPVSETSIRIGSDYINSADMSDVTFLVEGRPFYAHKIILATACKKFKALLSEMPSESEDGNDPCIEISDIKYDIFTILKASEFFMLDSLKRRCECLAADYLDCDNVLDTYTFAKLCKAKELVSFCEAFMLRNLTSMMEIMNFRDALVNNNKRDVSTVT</sequence>
<dbReference type="Gene3D" id="3.30.710.10">
    <property type="entry name" value="Potassium Channel Kv1.1, Chain A"/>
    <property type="match status" value="2"/>
</dbReference>
<evidence type="ECO:0000313" key="6">
    <source>
        <dbReference type="Proteomes" id="UP001249851"/>
    </source>
</evidence>
<name>A0AAD9VD21_ACRCE</name>
<dbReference type="Pfam" id="PF12796">
    <property type="entry name" value="Ank_2"/>
    <property type="match status" value="1"/>
</dbReference>
<evidence type="ECO:0000256" key="3">
    <source>
        <dbReference type="PROSITE-ProRule" id="PRU00023"/>
    </source>
</evidence>
<keyword evidence="1" id="KW-0677">Repeat</keyword>
<dbReference type="PROSITE" id="PS50097">
    <property type="entry name" value="BTB"/>
    <property type="match status" value="1"/>
</dbReference>
<evidence type="ECO:0000259" key="4">
    <source>
        <dbReference type="PROSITE" id="PS50097"/>
    </source>
</evidence>
<accession>A0AAD9VD21</accession>
<dbReference type="InterPro" id="IPR002110">
    <property type="entry name" value="Ankyrin_rpt"/>
</dbReference>
<evidence type="ECO:0000256" key="1">
    <source>
        <dbReference type="ARBA" id="ARBA00022737"/>
    </source>
</evidence>
<reference evidence="5" key="2">
    <citation type="journal article" date="2023" name="Science">
        <title>Genomic signatures of disease resistance in endangered staghorn corals.</title>
        <authorList>
            <person name="Vollmer S.V."/>
            <person name="Selwyn J.D."/>
            <person name="Despard B.A."/>
            <person name="Roesel C.L."/>
        </authorList>
    </citation>
    <scope>NUCLEOTIDE SEQUENCE</scope>
    <source>
        <strain evidence="5">K2</strain>
    </source>
</reference>
<keyword evidence="2 3" id="KW-0040">ANK repeat</keyword>
<dbReference type="AlphaFoldDB" id="A0AAD9VD21"/>
<organism evidence="5 6">
    <name type="scientific">Acropora cervicornis</name>
    <name type="common">Staghorn coral</name>
    <dbReference type="NCBI Taxonomy" id="6130"/>
    <lineage>
        <taxon>Eukaryota</taxon>
        <taxon>Metazoa</taxon>
        <taxon>Cnidaria</taxon>
        <taxon>Anthozoa</taxon>
        <taxon>Hexacorallia</taxon>
        <taxon>Scleractinia</taxon>
        <taxon>Astrocoeniina</taxon>
        <taxon>Acroporidae</taxon>
        <taxon>Acropora</taxon>
    </lineage>
</organism>
<gene>
    <name evidence="5" type="ORF">P5673_006400</name>
</gene>
<dbReference type="Pfam" id="PF26281">
    <property type="entry name" value="Histone_ABTB"/>
    <property type="match status" value="1"/>
</dbReference>
<dbReference type="PANTHER" id="PTHR46071:SF2">
    <property type="entry name" value="ANKYRIN REPEAT AND BTB_POZ DOMAIN-CONTAINING PROTEIN 2-LIKE PROTEIN"/>
    <property type="match status" value="1"/>
</dbReference>
<dbReference type="InterPro" id="IPR000210">
    <property type="entry name" value="BTB/POZ_dom"/>
</dbReference>
<dbReference type="SUPFAM" id="SSF47113">
    <property type="entry name" value="Histone-fold"/>
    <property type="match status" value="2"/>
</dbReference>
<dbReference type="InterPro" id="IPR052089">
    <property type="entry name" value="Ankyrin-BTB/POZ_domain"/>
</dbReference>
<proteinExistence type="predicted"/>
<dbReference type="InterPro" id="IPR011333">
    <property type="entry name" value="SKP1/BTB/POZ_sf"/>
</dbReference>
<dbReference type="SMART" id="SM00225">
    <property type="entry name" value="BTB"/>
    <property type="match status" value="1"/>
</dbReference>
<keyword evidence="6" id="KW-1185">Reference proteome</keyword>
<dbReference type="PROSITE" id="PS50297">
    <property type="entry name" value="ANK_REP_REGION"/>
    <property type="match status" value="1"/>
</dbReference>
<dbReference type="Gene3D" id="1.10.20.10">
    <property type="entry name" value="Histone, subunit A"/>
    <property type="match status" value="1"/>
</dbReference>
<dbReference type="SMART" id="SM00248">
    <property type="entry name" value="ANK"/>
    <property type="match status" value="4"/>
</dbReference>
<dbReference type="PROSITE" id="PS50088">
    <property type="entry name" value="ANK_REPEAT"/>
    <property type="match status" value="1"/>
</dbReference>
<evidence type="ECO:0000313" key="5">
    <source>
        <dbReference type="EMBL" id="KAK2569465.1"/>
    </source>
</evidence>
<feature type="repeat" description="ANK" evidence="3">
    <location>
        <begin position="513"/>
        <end position="545"/>
    </location>
</feature>
<dbReference type="Proteomes" id="UP001249851">
    <property type="component" value="Unassembled WGS sequence"/>
</dbReference>
<dbReference type="InterPro" id="IPR059008">
    <property type="entry name" value="ABTB2/3_histone"/>
</dbReference>
<evidence type="ECO:0000256" key="2">
    <source>
        <dbReference type="ARBA" id="ARBA00023043"/>
    </source>
</evidence>
<dbReference type="Pfam" id="PF00651">
    <property type="entry name" value="BTB"/>
    <property type="match status" value="1"/>
</dbReference>
<dbReference type="PANTHER" id="PTHR46071">
    <property type="entry name" value="ANKYRIN REPEAT AND BTB/POZ DOMAIN-CONTAINING"/>
    <property type="match status" value="1"/>
</dbReference>
<reference evidence="5" key="1">
    <citation type="journal article" date="2023" name="G3 (Bethesda)">
        <title>Whole genome assembly and annotation of the endangered Caribbean coral Acropora cervicornis.</title>
        <authorList>
            <person name="Selwyn J.D."/>
            <person name="Vollmer S.V."/>
        </authorList>
    </citation>
    <scope>NUCLEOTIDE SEQUENCE</scope>
    <source>
        <strain evidence="5">K2</strain>
    </source>
</reference>
<dbReference type="Gene3D" id="1.25.40.20">
    <property type="entry name" value="Ankyrin repeat-containing domain"/>
    <property type="match status" value="1"/>
</dbReference>
<dbReference type="GO" id="GO:0046982">
    <property type="term" value="F:protein heterodimerization activity"/>
    <property type="evidence" value="ECO:0007669"/>
    <property type="project" value="InterPro"/>
</dbReference>
<dbReference type="CDD" id="cd22913">
    <property type="entry name" value="HFD_ABTB2-like"/>
    <property type="match status" value="1"/>
</dbReference>
<dbReference type="EMBL" id="JARQWQ010000010">
    <property type="protein sequence ID" value="KAK2569465.1"/>
    <property type="molecule type" value="Genomic_DNA"/>
</dbReference>